<dbReference type="InterPro" id="IPR047127">
    <property type="entry name" value="MutT-like"/>
</dbReference>
<evidence type="ECO:0000256" key="9">
    <source>
        <dbReference type="ARBA" id="ARBA00023204"/>
    </source>
</evidence>
<evidence type="ECO:0000256" key="1">
    <source>
        <dbReference type="ARBA" id="ARBA00001946"/>
    </source>
</evidence>
<evidence type="ECO:0000256" key="17">
    <source>
        <dbReference type="PIRSR" id="PIRSR603561-1"/>
    </source>
</evidence>
<proteinExistence type="inferred from homology"/>
<evidence type="ECO:0000256" key="10">
    <source>
        <dbReference type="ARBA" id="ARBA00035861"/>
    </source>
</evidence>
<dbReference type="GO" id="GO:0044715">
    <property type="term" value="F:8-oxo-dGDP phosphatase activity"/>
    <property type="evidence" value="ECO:0007669"/>
    <property type="project" value="TreeGrafter"/>
</dbReference>
<dbReference type="InterPro" id="IPR003561">
    <property type="entry name" value="Mutator_MutT"/>
</dbReference>
<evidence type="ECO:0000313" key="20">
    <source>
        <dbReference type="EMBL" id="ABM02993.1"/>
    </source>
</evidence>
<evidence type="ECO:0000259" key="19">
    <source>
        <dbReference type="PROSITE" id="PS51462"/>
    </source>
</evidence>
<protein>
    <recommendedName>
        <fullName evidence="13">8-oxo-dGTP diphosphatase</fullName>
        <ecNumber evidence="12">3.6.1.55</ecNumber>
    </recommendedName>
    <alternativeName>
        <fullName evidence="16">7,8-dihydro-8-oxoguanine-triphosphatase</fullName>
    </alternativeName>
    <alternativeName>
        <fullName evidence="15">Mutator protein MutT</fullName>
    </alternativeName>
    <alternativeName>
        <fullName evidence="14">dGTP pyrophosphohydrolase</fullName>
    </alternativeName>
</protein>
<dbReference type="GO" id="GO:0035539">
    <property type="term" value="F:8-oxo-7,8-dihydrodeoxyguanosine triphosphate pyrophosphatase activity"/>
    <property type="evidence" value="ECO:0007669"/>
    <property type="project" value="UniProtKB-EC"/>
</dbReference>
<evidence type="ECO:0000256" key="16">
    <source>
        <dbReference type="ARBA" id="ARBA00042798"/>
    </source>
</evidence>
<evidence type="ECO:0000256" key="18">
    <source>
        <dbReference type="PIRSR" id="PIRSR603561-2"/>
    </source>
</evidence>
<comment type="similarity">
    <text evidence="2">Belongs to the Nudix hydrolase family.</text>
</comment>
<name>A1SU28_PSYIN</name>
<dbReference type="EC" id="3.6.1.55" evidence="12"/>
<dbReference type="EMBL" id="CP000510">
    <property type="protein sequence ID" value="ABM02993.1"/>
    <property type="molecule type" value="Genomic_DNA"/>
</dbReference>
<dbReference type="FunFam" id="3.90.79.10:FF:000014">
    <property type="entry name" value="8-oxo-dGTP diphosphatase MutT"/>
    <property type="match status" value="1"/>
</dbReference>
<evidence type="ECO:0000256" key="2">
    <source>
        <dbReference type="ARBA" id="ARBA00005582"/>
    </source>
</evidence>
<evidence type="ECO:0000256" key="3">
    <source>
        <dbReference type="ARBA" id="ARBA00022457"/>
    </source>
</evidence>
<feature type="binding site" evidence="17">
    <location>
        <position position="23"/>
    </location>
    <ligand>
        <name>8-oxo-dGTP</name>
        <dbReference type="ChEBI" id="CHEBI:77896"/>
    </ligand>
</feature>
<comment type="catalytic activity">
    <reaction evidence="10">
        <text>8-oxo-dGTP + H2O = 8-oxo-dGMP + diphosphate + H(+)</text>
        <dbReference type="Rhea" id="RHEA:31575"/>
        <dbReference type="ChEBI" id="CHEBI:15377"/>
        <dbReference type="ChEBI" id="CHEBI:15378"/>
        <dbReference type="ChEBI" id="CHEBI:33019"/>
        <dbReference type="ChEBI" id="CHEBI:63224"/>
        <dbReference type="ChEBI" id="CHEBI:77896"/>
        <dbReference type="EC" id="3.6.1.55"/>
    </reaction>
</comment>
<evidence type="ECO:0000256" key="8">
    <source>
        <dbReference type="ARBA" id="ARBA00022842"/>
    </source>
</evidence>
<comment type="cofactor">
    <cofactor evidence="1 18">
        <name>Mg(2+)</name>
        <dbReference type="ChEBI" id="CHEBI:18420"/>
    </cofactor>
</comment>
<accession>A1SU28</accession>
<reference evidence="20 21" key="1">
    <citation type="submission" date="2007-01" db="EMBL/GenBank/DDBJ databases">
        <title>Complete sequence of Psychromonas ingrahamii 37.</title>
        <authorList>
            <consortium name="US DOE Joint Genome Institute"/>
            <person name="Copeland A."/>
            <person name="Lucas S."/>
            <person name="Lapidus A."/>
            <person name="Barry K."/>
            <person name="Detter J.C."/>
            <person name="Glavina del Rio T."/>
            <person name="Hammon N."/>
            <person name="Israni S."/>
            <person name="Dalin E."/>
            <person name="Tice H."/>
            <person name="Pitluck S."/>
            <person name="Thompson L.S."/>
            <person name="Brettin T."/>
            <person name="Bruce D."/>
            <person name="Han C."/>
            <person name="Tapia R."/>
            <person name="Schmutz J."/>
            <person name="Larimer F."/>
            <person name="Land M."/>
            <person name="Hauser L."/>
            <person name="Kyrpides N."/>
            <person name="Ivanova N."/>
            <person name="Staley J."/>
            <person name="Richardson P."/>
        </authorList>
    </citation>
    <scope>NUCLEOTIDE SEQUENCE [LARGE SCALE GENOMIC DNA]</scope>
    <source>
        <strain evidence="20 21">37</strain>
    </source>
</reference>
<dbReference type="PANTHER" id="PTHR47707:SF1">
    <property type="entry name" value="NUDIX HYDROLASE FAMILY PROTEIN"/>
    <property type="match status" value="1"/>
</dbReference>
<feature type="binding site" evidence="18">
    <location>
        <position position="37"/>
    </location>
    <ligand>
        <name>Mg(2+)</name>
        <dbReference type="ChEBI" id="CHEBI:18420"/>
    </ligand>
</feature>
<dbReference type="CDD" id="cd03425">
    <property type="entry name" value="NUDIX_MutT_NudA_like"/>
    <property type="match status" value="1"/>
</dbReference>
<feature type="domain" description="Nudix hydrolase" evidence="19">
    <location>
        <begin position="1"/>
        <end position="126"/>
    </location>
</feature>
<feature type="binding site" evidence="18">
    <location>
        <position position="57"/>
    </location>
    <ligand>
        <name>Mg(2+)</name>
        <dbReference type="ChEBI" id="CHEBI:18420"/>
    </ligand>
</feature>
<sequence length="126" mass="14395">MKNIDISIAVVKNTQNLFLICLRPDHVHQGGKWEFPGGKIKKNESAEQAMLRELKEEVAITAVDYRLLESTFFDYGDKQLNLNFFLVSQFDGEALAQEGQRMEWVNKAELLTYSFPDANAAIIKKL</sequence>
<dbReference type="GO" id="GO:0006260">
    <property type="term" value="P:DNA replication"/>
    <property type="evidence" value="ECO:0007669"/>
    <property type="project" value="UniProtKB-KW"/>
</dbReference>
<dbReference type="PRINTS" id="PR00502">
    <property type="entry name" value="NUDIXFAMILY"/>
</dbReference>
<dbReference type="GO" id="GO:0008413">
    <property type="term" value="F:8-oxo-7,8-dihydroguanosine triphosphate pyrophosphatase activity"/>
    <property type="evidence" value="ECO:0007669"/>
    <property type="project" value="InterPro"/>
</dbReference>
<dbReference type="SUPFAM" id="SSF55811">
    <property type="entry name" value="Nudix"/>
    <property type="match status" value="1"/>
</dbReference>
<dbReference type="NCBIfam" id="TIGR00586">
    <property type="entry name" value="mutt"/>
    <property type="match status" value="1"/>
</dbReference>
<keyword evidence="8 18" id="KW-0460">Magnesium</keyword>
<dbReference type="PANTHER" id="PTHR47707">
    <property type="entry name" value="8-OXO-DGTP DIPHOSPHATASE"/>
    <property type="match status" value="1"/>
</dbReference>
<dbReference type="RefSeq" id="WP_011769556.1">
    <property type="nucleotide sequence ID" value="NC_008709.1"/>
</dbReference>
<keyword evidence="5 18" id="KW-0479">Metal-binding</keyword>
<dbReference type="eggNOG" id="COG0494">
    <property type="taxonomic scope" value="Bacteria"/>
</dbReference>
<comment type="catalytic activity">
    <reaction evidence="11">
        <text>8-oxo-GTP + H2O = 8-oxo-GMP + diphosphate + H(+)</text>
        <dbReference type="Rhea" id="RHEA:67616"/>
        <dbReference type="ChEBI" id="CHEBI:15377"/>
        <dbReference type="ChEBI" id="CHEBI:15378"/>
        <dbReference type="ChEBI" id="CHEBI:33019"/>
        <dbReference type="ChEBI" id="CHEBI:143553"/>
        <dbReference type="ChEBI" id="CHEBI:145694"/>
    </reaction>
</comment>
<dbReference type="InterPro" id="IPR020476">
    <property type="entry name" value="Nudix_hydrolase"/>
</dbReference>
<evidence type="ECO:0000256" key="12">
    <source>
        <dbReference type="ARBA" id="ARBA00038905"/>
    </source>
</evidence>
<dbReference type="Gene3D" id="3.90.79.10">
    <property type="entry name" value="Nucleoside Triphosphate Pyrophosphohydrolase"/>
    <property type="match status" value="1"/>
</dbReference>
<evidence type="ECO:0000256" key="11">
    <source>
        <dbReference type="ARBA" id="ARBA00036904"/>
    </source>
</evidence>
<dbReference type="HOGENOM" id="CLU_037162_19_2_6"/>
<dbReference type="InterPro" id="IPR000086">
    <property type="entry name" value="NUDIX_hydrolase_dom"/>
</dbReference>
<dbReference type="Pfam" id="PF14815">
    <property type="entry name" value="NUDIX_4"/>
    <property type="match status" value="1"/>
</dbReference>
<evidence type="ECO:0000256" key="14">
    <source>
        <dbReference type="ARBA" id="ARBA00041592"/>
    </source>
</evidence>
<dbReference type="PROSITE" id="PS51462">
    <property type="entry name" value="NUDIX"/>
    <property type="match status" value="1"/>
</dbReference>
<keyword evidence="9" id="KW-0234">DNA repair</keyword>
<feature type="binding site" evidence="17">
    <location>
        <begin position="34"/>
        <end position="37"/>
    </location>
    <ligand>
        <name>8-oxo-dGTP</name>
        <dbReference type="ChEBI" id="CHEBI:77896"/>
    </ligand>
</feature>
<keyword evidence="4" id="KW-0235">DNA replication</keyword>
<dbReference type="InterPro" id="IPR029119">
    <property type="entry name" value="MutY_C"/>
</dbReference>
<dbReference type="OrthoDB" id="9810648at2"/>
<keyword evidence="6" id="KW-0227">DNA damage</keyword>
<evidence type="ECO:0000313" key="21">
    <source>
        <dbReference type="Proteomes" id="UP000000639"/>
    </source>
</evidence>
<dbReference type="InterPro" id="IPR015797">
    <property type="entry name" value="NUDIX_hydrolase-like_dom_sf"/>
</dbReference>
<dbReference type="GO" id="GO:0006281">
    <property type="term" value="P:DNA repair"/>
    <property type="evidence" value="ECO:0007669"/>
    <property type="project" value="UniProtKB-KW"/>
</dbReference>
<keyword evidence="7 20" id="KW-0378">Hydrolase</keyword>
<evidence type="ECO:0000256" key="5">
    <source>
        <dbReference type="ARBA" id="ARBA00022723"/>
    </source>
</evidence>
<feature type="binding site" evidence="17">
    <location>
        <position position="28"/>
    </location>
    <ligand>
        <name>8-oxo-dGTP</name>
        <dbReference type="ChEBI" id="CHEBI:77896"/>
    </ligand>
</feature>
<dbReference type="GO" id="GO:0046872">
    <property type="term" value="F:metal ion binding"/>
    <property type="evidence" value="ECO:0007669"/>
    <property type="project" value="UniProtKB-KW"/>
</dbReference>
<organism evidence="20 21">
    <name type="scientific">Psychromonas ingrahamii (strain DSM 17664 / CCUG 51855 / 37)</name>
    <dbReference type="NCBI Taxonomy" id="357804"/>
    <lineage>
        <taxon>Bacteria</taxon>
        <taxon>Pseudomonadati</taxon>
        <taxon>Pseudomonadota</taxon>
        <taxon>Gammaproteobacteria</taxon>
        <taxon>Alteromonadales</taxon>
        <taxon>Psychromonadaceae</taxon>
        <taxon>Psychromonas</taxon>
    </lineage>
</organism>
<evidence type="ECO:0000256" key="4">
    <source>
        <dbReference type="ARBA" id="ARBA00022705"/>
    </source>
</evidence>
<dbReference type="STRING" id="357804.Ping_1156"/>
<dbReference type="Proteomes" id="UP000000639">
    <property type="component" value="Chromosome"/>
</dbReference>
<gene>
    <name evidence="20" type="ordered locus">Ping_1156</name>
</gene>
<evidence type="ECO:0000256" key="7">
    <source>
        <dbReference type="ARBA" id="ARBA00022801"/>
    </source>
</evidence>
<keyword evidence="21" id="KW-1185">Reference proteome</keyword>
<evidence type="ECO:0000256" key="13">
    <source>
        <dbReference type="ARBA" id="ARBA00040794"/>
    </source>
</evidence>
<keyword evidence="3" id="KW-0515">Mutator protein</keyword>
<evidence type="ECO:0000256" key="15">
    <source>
        <dbReference type="ARBA" id="ARBA00041979"/>
    </source>
</evidence>
<dbReference type="AlphaFoldDB" id="A1SU28"/>
<dbReference type="GO" id="GO:0044716">
    <property type="term" value="F:8-oxo-GDP phosphatase activity"/>
    <property type="evidence" value="ECO:0007669"/>
    <property type="project" value="TreeGrafter"/>
</dbReference>
<feature type="binding site" evidence="17">
    <location>
        <position position="119"/>
    </location>
    <ligand>
        <name>8-oxo-dGTP</name>
        <dbReference type="ChEBI" id="CHEBI:77896"/>
    </ligand>
</feature>
<dbReference type="KEGG" id="pin:Ping_1156"/>
<evidence type="ECO:0000256" key="6">
    <source>
        <dbReference type="ARBA" id="ARBA00022763"/>
    </source>
</evidence>